<feature type="region of interest" description="Disordered" evidence="1">
    <location>
        <begin position="15"/>
        <end position="35"/>
    </location>
</feature>
<feature type="compositionally biased region" description="Low complexity" evidence="1">
    <location>
        <begin position="161"/>
        <end position="174"/>
    </location>
</feature>
<keyword evidence="3" id="KW-1185">Reference proteome</keyword>
<accession>A0A543AS15</accession>
<feature type="region of interest" description="Disordered" evidence="1">
    <location>
        <begin position="141"/>
        <end position="174"/>
    </location>
</feature>
<dbReference type="EMBL" id="VFOW01000001">
    <property type="protein sequence ID" value="TQL75372.1"/>
    <property type="molecule type" value="Genomic_DNA"/>
</dbReference>
<protein>
    <submittedName>
        <fullName evidence="2">Uncharacterized protein</fullName>
    </submittedName>
</protein>
<proteinExistence type="predicted"/>
<dbReference type="AlphaFoldDB" id="A0A543AS15"/>
<evidence type="ECO:0000256" key="1">
    <source>
        <dbReference type="SAM" id="MobiDB-lite"/>
    </source>
</evidence>
<evidence type="ECO:0000313" key="2">
    <source>
        <dbReference type="EMBL" id="TQL75372.1"/>
    </source>
</evidence>
<reference evidence="2 3" key="1">
    <citation type="submission" date="2019-06" db="EMBL/GenBank/DDBJ databases">
        <title>Sequencing the genomes of 1000 actinobacteria strains.</title>
        <authorList>
            <person name="Klenk H.-P."/>
        </authorList>
    </citation>
    <scope>NUCLEOTIDE SEQUENCE [LARGE SCALE GENOMIC DNA]</scope>
    <source>
        <strain evidence="2 3">DSM 45928</strain>
    </source>
</reference>
<evidence type="ECO:0000313" key="3">
    <source>
        <dbReference type="Proteomes" id="UP000317043"/>
    </source>
</evidence>
<gene>
    <name evidence="2" type="ORF">FB566_0873</name>
</gene>
<sequence length="258" mass="27675">MKCVASKLRRPAVTDPPWPGYTALRRADSGQSGADRSRLLHHRIHRDRLAVHRLPPMASIDELTAMIAVTITAAEQTGSNTTSALGKARELSSHLAGLGADGTAGNINAVAEKLDEAGTHLASFIETCRQASQMAEAAKTRTGLLTTNATSTPPGRSDQITSRPTSSTVRPSSVPATWSLRDADNAKGHVWQRPDTTGNADMVRVMSPSPRYPHGYMRYYNSHGQPIGINGKPGSRAETHIPINPDGTHQTPQGWNHA</sequence>
<organism evidence="2 3">
    <name type="scientific">Stackebrandtia endophytica</name>
    <dbReference type="NCBI Taxonomy" id="1496996"/>
    <lineage>
        <taxon>Bacteria</taxon>
        <taxon>Bacillati</taxon>
        <taxon>Actinomycetota</taxon>
        <taxon>Actinomycetes</taxon>
        <taxon>Glycomycetales</taxon>
        <taxon>Glycomycetaceae</taxon>
        <taxon>Stackebrandtia</taxon>
    </lineage>
</organism>
<name>A0A543AS15_9ACTN</name>
<dbReference type="InParanoid" id="A0A543AS15"/>
<dbReference type="Proteomes" id="UP000317043">
    <property type="component" value="Unassembled WGS sequence"/>
</dbReference>
<feature type="compositionally biased region" description="Polar residues" evidence="1">
    <location>
        <begin position="143"/>
        <end position="160"/>
    </location>
</feature>
<comment type="caution">
    <text evidence="2">The sequence shown here is derived from an EMBL/GenBank/DDBJ whole genome shotgun (WGS) entry which is preliminary data.</text>
</comment>